<feature type="binding site" evidence="6">
    <location>
        <position position="240"/>
    </location>
    <ligand>
        <name>a divalent metal cation</name>
        <dbReference type="ChEBI" id="CHEBI:60240"/>
        <label>1</label>
    </ligand>
</feature>
<dbReference type="EMBL" id="JWIO01000003">
    <property type="protein sequence ID" value="KLL12662.1"/>
    <property type="molecule type" value="Genomic_DNA"/>
</dbReference>
<sequence>MARREHVQIKTAGEIAKMRVAGLVVARALEKLRAAVEPGITTGDLDAIAEKSIRGDGGTPSFKGYGRPPFPASICASINDEVVHGIPRRRRALREGDIISIDCGAIVDGWHGDSAITVPVGTVPQQFLDLIEVCEQSLWQGLAAAQLGGKLTDISAAVEHHVRPRGYGIVDHYGGHGIGTEMHQPPHVLNHGRPGRGIRLVEGIALAIEPMITIGRPDTRVLGDEWTVATTDGSWAAHTEHTVAVTPRGPWVLTALDGGAAKFAELGVACGQPVETPAS</sequence>
<dbReference type="PANTHER" id="PTHR43330:SF27">
    <property type="entry name" value="METHIONINE AMINOPEPTIDASE"/>
    <property type="match status" value="1"/>
</dbReference>
<feature type="binding site" evidence="6">
    <location>
        <position position="84"/>
    </location>
    <ligand>
        <name>substrate</name>
    </ligand>
</feature>
<evidence type="ECO:0000256" key="5">
    <source>
        <dbReference type="ARBA" id="ARBA00022801"/>
    </source>
</evidence>
<dbReference type="InterPro" id="IPR001714">
    <property type="entry name" value="Pept_M24_MAP"/>
</dbReference>
<accession>A0ABR5F7F7</accession>
<dbReference type="Proteomes" id="UP000035425">
    <property type="component" value="Unassembled WGS sequence"/>
</dbReference>
<gene>
    <name evidence="6" type="primary">map</name>
    <name evidence="9" type="ORF">FrCorBMG51_03040</name>
</gene>
<evidence type="ECO:0000313" key="9">
    <source>
        <dbReference type="EMBL" id="KLL12662.1"/>
    </source>
</evidence>
<feature type="binding site" evidence="6">
    <location>
        <position position="176"/>
    </location>
    <ligand>
        <name>a divalent metal cation</name>
        <dbReference type="ChEBI" id="CHEBI:60240"/>
        <label>2</label>
        <note>catalytic</note>
    </ligand>
</feature>
<keyword evidence="4 6" id="KW-0479">Metal-binding</keyword>
<keyword evidence="2 6" id="KW-0031">Aminopeptidase</keyword>
<dbReference type="HAMAP" id="MF_01974">
    <property type="entry name" value="MetAP_1"/>
    <property type="match status" value="1"/>
</dbReference>
<dbReference type="InterPro" id="IPR002467">
    <property type="entry name" value="Pept_M24A_MAP1"/>
</dbReference>
<evidence type="ECO:0000256" key="1">
    <source>
        <dbReference type="ARBA" id="ARBA00002521"/>
    </source>
</evidence>
<feature type="binding site" evidence="6">
    <location>
        <position position="209"/>
    </location>
    <ligand>
        <name>a divalent metal cation</name>
        <dbReference type="ChEBI" id="CHEBI:60240"/>
        <label>2</label>
        <note>catalytic</note>
    </ligand>
</feature>
<evidence type="ECO:0000256" key="3">
    <source>
        <dbReference type="ARBA" id="ARBA00022670"/>
    </source>
</evidence>
<comment type="catalytic activity">
    <reaction evidence="6 7">
        <text>Release of N-terminal amino acids, preferentially methionine, from peptides and arylamides.</text>
        <dbReference type="EC" id="3.4.11.18"/>
    </reaction>
</comment>
<proteinExistence type="inferred from homology"/>
<keyword evidence="10" id="KW-1185">Reference proteome</keyword>
<comment type="cofactor">
    <cofactor evidence="6">
        <name>Co(2+)</name>
        <dbReference type="ChEBI" id="CHEBI:48828"/>
    </cofactor>
    <cofactor evidence="6">
        <name>Zn(2+)</name>
        <dbReference type="ChEBI" id="CHEBI:29105"/>
    </cofactor>
    <cofactor evidence="6">
        <name>Mn(2+)</name>
        <dbReference type="ChEBI" id="CHEBI:29035"/>
    </cofactor>
    <cofactor evidence="6">
        <name>Fe(2+)</name>
        <dbReference type="ChEBI" id="CHEBI:29033"/>
    </cofactor>
    <text evidence="6">Binds 2 divalent metal cations per subunit. Has a high-affinity and a low affinity metal-binding site. The true nature of the physiological cofactor is under debate. The enzyme is active with cobalt, zinc, manganese or divalent iron ions. Most likely, methionine aminopeptidases function as mononuclear Fe(2+)-metalloproteases under physiological conditions, and the catalytically relevant metal-binding site has been assigned to the histidine-containing high-affinity site.</text>
</comment>
<dbReference type="GO" id="GO:0004177">
    <property type="term" value="F:aminopeptidase activity"/>
    <property type="evidence" value="ECO:0007669"/>
    <property type="project" value="UniProtKB-KW"/>
</dbReference>
<feature type="binding site" evidence="6">
    <location>
        <position position="102"/>
    </location>
    <ligand>
        <name>a divalent metal cation</name>
        <dbReference type="ChEBI" id="CHEBI:60240"/>
        <label>1</label>
    </ligand>
</feature>
<protein>
    <recommendedName>
        <fullName evidence="6 7">Methionine aminopeptidase</fullName>
        <shortName evidence="6">MAP</shortName>
        <shortName evidence="6">MetAP</shortName>
        <ecNumber evidence="6 7">3.4.11.18</ecNumber>
    </recommendedName>
    <alternativeName>
        <fullName evidence="6">Peptidase M</fullName>
    </alternativeName>
</protein>
<feature type="binding site" evidence="6">
    <location>
        <position position="183"/>
    </location>
    <ligand>
        <name>substrate</name>
    </ligand>
</feature>
<dbReference type="InterPro" id="IPR000994">
    <property type="entry name" value="Pept_M24"/>
</dbReference>
<evidence type="ECO:0000256" key="4">
    <source>
        <dbReference type="ARBA" id="ARBA00022723"/>
    </source>
</evidence>
<feature type="binding site" evidence="6">
    <location>
        <position position="113"/>
    </location>
    <ligand>
        <name>a divalent metal cation</name>
        <dbReference type="ChEBI" id="CHEBI:60240"/>
        <label>1</label>
    </ligand>
</feature>
<comment type="similarity">
    <text evidence="6">Belongs to the peptidase M24A family. Methionine aminopeptidase type 1 subfamily.</text>
</comment>
<feature type="binding site" evidence="6">
    <location>
        <position position="113"/>
    </location>
    <ligand>
        <name>a divalent metal cation</name>
        <dbReference type="ChEBI" id="CHEBI:60240"/>
        <label>2</label>
        <note>catalytic</note>
    </ligand>
</feature>
<dbReference type="EC" id="3.4.11.18" evidence="6 7"/>
<evidence type="ECO:0000256" key="6">
    <source>
        <dbReference type="HAMAP-Rule" id="MF_01974"/>
    </source>
</evidence>
<dbReference type="Gene3D" id="3.90.230.10">
    <property type="entry name" value="Creatinase/methionine aminopeptidase superfamily"/>
    <property type="match status" value="1"/>
</dbReference>
<dbReference type="CDD" id="cd01086">
    <property type="entry name" value="MetAP1"/>
    <property type="match status" value="1"/>
</dbReference>
<comment type="caution">
    <text evidence="9">The sequence shown here is derived from an EMBL/GenBank/DDBJ whole genome shotgun (WGS) entry which is preliminary data.</text>
</comment>
<name>A0ABR5F7F7_9ACTN</name>
<reference evidence="9 10" key="1">
    <citation type="submission" date="2014-12" db="EMBL/GenBank/DDBJ databases">
        <title>Frankia sp. BMG5.1 draft genome.</title>
        <authorList>
            <person name="Gtari M."/>
            <person name="Ghodhbane-Gtari F."/>
            <person name="Nouioui I."/>
            <person name="Ktari A."/>
            <person name="Hezbri K."/>
            <person name="Mimouni W."/>
            <person name="Sbissi I."/>
            <person name="Ayari A."/>
            <person name="Yamanaka T."/>
            <person name="Normand P."/>
            <person name="Tisa L.S."/>
            <person name="Boudabous A."/>
        </authorList>
    </citation>
    <scope>NUCLEOTIDE SEQUENCE [LARGE SCALE GENOMIC DNA]</scope>
    <source>
        <strain evidence="9 10">BMG5.1</strain>
    </source>
</reference>
<organism evidence="9 10">
    <name type="scientific">Protofrankia coriariae</name>
    <dbReference type="NCBI Taxonomy" id="1562887"/>
    <lineage>
        <taxon>Bacteria</taxon>
        <taxon>Bacillati</taxon>
        <taxon>Actinomycetota</taxon>
        <taxon>Actinomycetes</taxon>
        <taxon>Frankiales</taxon>
        <taxon>Frankiaceae</taxon>
        <taxon>Protofrankia</taxon>
    </lineage>
</organism>
<dbReference type="PANTHER" id="PTHR43330">
    <property type="entry name" value="METHIONINE AMINOPEPTIDASE"/>
    <property type="match status" value="1"/>
</dbReference>
<dbReference type="PROSITE" id="PS00680">
    <property type="entry name" value="MAP_1"/>
    <property type="match status" value="1"/>
</dbReference>
<keyword evidence="5 6" id="KW-0378">Hydrolase</keyword>
<evidence type="ECO:0000256" key="2">
    <source>
        <dbReference type="ARBA" id="ARBA00022438"/>
    </source>
</evidence>
<comment type="subunit">
    <text evidence="6">Monomer.</text>
</comment>
<dbReference type="NCBIfam" id="TIGR00500">
    <property type="entry name" value="met_pdase_I"/>
    <property type="match status" value="1"/>
</dbReference>
<dbReference type="InterPro" id="IPR036005">
    <property type="entry name" value="Creatinase/aminopeptidase-like"/>
</dbReference>
<evidence type="ECO:0000313" key="10">
    <source>
        <dbReference type="Proteomes" id="UP000035425"/>
    </source>
</evidence>
<dbReference type="Pfam" id="PF00557">
    <property type="entry name" value="Peptidase_M24"/>
    <property type="match status" value="1"/>
</dbReference>
<dbReference type="PRINTS" id="PR00599">
    <property type="entry name" value="MAPEPTIDASE"/>
</dbReference>
<dbReference type="SUPFAM" id="SSF55920">
    <property type="entry name" value="Creatinase/aminopeptidase"/>
    <property type="match status" value="1"/>
</dbReference>
<feature type="domain" description="Peptidase M24" evidence="8">
    <location>
        <begin position="17"/>
        <end position="246"/>
    </location>
</feature>
<comment type="function">
    <text evidence="1 6">Removes the N-terminal methionine from nascent proteins. The N-terminal methionine is often cleaved when the second residue in the primary sequence is small and uncharged (Met-Ala-, Cys, Gly, Pro, Ser, Thr, or Val). Requires deformylation of the N(alpha)-formylated initiator methionine before it can be hydrolyzed.</text>
</comment>
<evidence type="ECO:0000256" key="7">
    <source>
        <dbReference type="RuleBase" id="RU003653"/>
    </source>
</evidence>
<dbReference type="RefSeq" id="WP_076843025.1">
    <property type="nucleotide sequence ID" value="NZ_JWIO01000003.1"/>
</dbReference>
<feature type="binding site" evidence="6">
    <location>
        <position position="240"/>
    </location>
    <ligand>
        <name>a divalent metal cation</name>
        <dbReference type="ChEBI" id="CHEBI:60240"/>
        <label>2</label>
        <note>catalytic</note>
    </ligand>
</feature>
<evidence type="ECO:0000259" key="8">
    <source>
        <dbReference type="Pfam" id="PF00557"/>
    </source>
</evidence>
<keyword evidence="3 6" id="KW-0645">Protease</keyword>